<organism evidence="1 2">
    <name type="scientific">Knipowitschia caucasica</name>
    <name type="common">Caucasian dwarf goby</name>
    <name type="synonym">Pomatoschistus caucasicus</name>
    <dbReference type="NCBI Taxonomy" id="637954"/>
    <lineage>
        <taxon>Eukaryota</taxon>
        <taxon>Metazoa</taxon>
        <taxon>Chordata</taxon>
        <taxon>Craniata</taxon>
        <taxon>Vertebrata</taxon>
        <taxon>Euteleostomi</taxon>
        <taxon>Actinopterygii</taxon>
        <taxon>Neopterygii</taxon>
        <taxon>Teleostei</taxon>
        <taxon>Neoteleostei</taxon>
        <taxon>Acanthomorphata</taxon>
        <taxon>Gobiaria</taxon>
        <taxon>Gobiiformes</taxon>
        <taxon>Gobioidei</taxon>
        <taxon>Gobiidae</taxon>
        <taxon>Gobiinae</taxon>
        <taxon>Knipowitschia</taxon>
    </lineage>
</organism>
<dbReference type="Proteomes" id="UP001497482">
    <property type="component" value="Chromosome 8"/>
</dbReference>
<gene>
    <name evidence="1" type="ORF">KC01_LOCUS38766</name>
</gene>
<evidence type="ECO:0000313" key="1">
    <source>
        <dbReference type="EMBL" id="CAL1612445.1"/>
    </source>
</evidence>
<proteinExistence type="predicted"/>
<dbReference type="AlphaFoldDB" id="A0AAV2MGK2"/>
<accession>A0AAV2MGK2</accession>
<protein>
    <submittedName>
        <fullName evidence="1">Uncharacterized protein</fullName>
    </submittedName>
</protein>
<dbReference type="EMBL" id="OZ035830">
    <property type="protein sequence ID" value="CAL1612445.1"/>
    <property type="molecule type" value="Genomic_DNA"/>
</dbReference>
<sequence>MNIEGEEVRVGGDLEIGWGGIGGLEILRGGDVGGNIWWGGVGRGGVDKGCGIGGVCGYGAGVYVRGVGGWLVGWGVVIYGGGGEGDGECVER</sequence>
<name>A0AAV2MGK2_KNICA</name>
<evidence type="ECO:0000313" key="2">
    <source>
        <dbReference type="Proteomes" id="UP001497482"/>
    </source>
</evidence>
<keyword evidence="2" id="KW-1185">Reference proteome</keyword>
<reference evidence="1 2" key="1">
    <citation type="submission" date="2024-04" db="EMBL/GenBank/DDBJ databases">
        <authorList>
            <person name="Waldvogel A.-M."/>
            <person name="Schoenle A."/>
        </authorList>
    </citation>
    <scope>NUCLEOTIDE SEQUENCE [LARGE SCALE GENOMIC DNA]</scope>
</reference>